<feature type="transmembrane region" description="Helical" evidence="2">
    <location>
        <begin position="397"/>
        <end position="420"/>
    </location>
</feature>
<feature type="transmembrane region" description="Helical" evidence="2">
    <location>
        <begin position="426"/>
        <end position="452"/>
    </location>
</feature>
<dbReference type="GO" id="GO:0005783">
    <property type="term" value="C:endoplasmic reticulum"/>
    <property type="evidence" value="ECO:0007669"/>
    <property type="project" value="TreeGrafter"/>
</dbReference>
<dbReference type="GO" id="GO:0006506">
    <property type="term" value="P:GPI anchor biosynthetic process"/>
    <property type="evidence" value="ECO:0007669"/>
    <property type="project" value="InterPro"/>
</dbReference>
<name>A0A1Y2HTU9_9FUNG</name>
<keyword evidence="2" id="KW-1133">Transmembrane helix</keyword>
<feature type="transmembrane region" description="Helical" evidence="2">
    <location>
        <begin position="322"/>
        <end position="350"/>
    </location>
</feature>
<evidence type="ECO:0000313" key="4">
    <source>
        <dbReference type="Proteomes" id="UP000193411"/>
    </source>
</evidence>
<dbReference type="Pfam" id="PF05024">
    <property type="entry name" value="Gpi1"/>
    <property type="match status" value="1"/>
</dbReference>
<proteinExistence type="predicted"/>
<dbReference type="GO" id="GO:0016020">
    <property type="term" value="C:membrane"/>
    <property type="evidence" value="ECO:0007669"/>
    <property type="project" value="InterPro"/>
</dbReference>
<evidence type="ECO:0000256" key="1">
    <source>
        <dbReference type="SAM" id="MobiDB-lite"/>
    </source>
</evidence>
<keyword evidence="3" id="KW-0808">Transferase</keyword>
<dbReference type="Proteomes" id="UP000193411">
    <property type="component" value="Unassembled WGS sequence"/>
</dbReference>
<dbReference type="PANTHER" id="PTHR21329:SF3">
    <property type="entry name" value="PHOSPHATIDYLINOSITOL N-ACETYLGLUCOSAMINYLTRANSFERASE SUBUNIT Q"/>
    <property type="match status" value="1"/>
</dbReference>
<feature type="region of interest" description="Disordered" evidence="1">
    <location>
        <begin position="161"/>
        <end position="184"/>
    </location>
</feature>
<protein>
    <submittedName>
        <fullName evidence="3">N-acetylglucosaminyl transferase component-domain-containing protein</fullName>
    </submittedName>
</protein>
<evidence type="ECO:0000256" key="2">
    <source>
        <dbReference type="SAM" id="Phobius"/>
    </source>
</evidence>
<accession>A0A1Y2HTU9</accession>
<dbReference type="InterPro" id="IPR007720">
    <property type="entry name" value="PigQ/GPI1"/>
</dbReference>
<reference evidence="3 4" key="1">
    <citation type="submission" date="2016-07" db="EMBL/GenBank/DDBJ databases">
        <title>Pervasive Adenine N6-methylation of Active Genes in Fungi.</title>
        <authorList>
            <consortium name="DOE Joint Genome Institute"/>
            <person name="Mondo S.J."/>
            <person name="Dannebaum R.O."/>
            <person name="Kuo R.C."/>
            <person name="Labutti K."/>
            <person name="Haridas S."/>
            <person name="Kuo A."/>
            <person name="Salamov A."/>
            <person name="Ahrendt S.R."/>
            <person name="Lipzen A."/>
            <person name="Sullivan W."/>
            <person name="Andreopoulos W.B."/>
            <person name="Clum A."/>
            <person name="Lindquist E."/>
            <person name="Daum C."/>
            <person name="Ramamoorthy G.K."/>
            <person name="Gryganskyi A."/>
            <person name="Culley D."/>
            <person name="Magnuson J.K."/>
            <person name="James T.Y."/>
            <person name="O'Malley M.A."/>
            <person name="Stajich J.E."/>
            <person name="Spatafora J.W."/>
            <person name="Visel A."/>
            <person name="Grigoriev I.V."/>
        </authorList>
    </citation>
    <scope>NUCLEOTIDE SEQUENCE [LARGE SCALE GENOMIC DNA]</scope>
    <source>
        <strain evidence="3 4">PL171</strain>
    </source>
</reference>
<dbReference type="GO" id="GO:0016740">
    <property type="term" value="F:transferase activity"/>
    <property type="evidence" value="ECO:0007669"/>
    <property type="project" value="UniProtKB-KW"/>
</dbReference>
<sequence>SSSSSPWTVLVPHSTLAARVDESISHAADLAHLYGARFEHVLVVVKAVSVAAQPEPEPIDDTVALNGLQWIGSLSTCNHNQPVSDWLYLIVDKGNPNAIASFVGTQSASLLVYNPCRLPRPAPTLKNTPDKTLHPHFPPAPPTDPLTFALTFLLDYQSSRSPTSKGSLSPPAPSHFLSPSPTPSLSPPPLYFLREYMYSTRTWCTHLRAHPTSLRSLSGLWLATNDRIIGFALAVWIMDPATHATVQHTAHLVVDLLYEFAFRYPTRSLAWFMSYPAGLKLNGPLARFVAELGQWIVSAWTQGPITLASTLLLHPWLSSITAVLAITGGFSLVAGVLVGDLLLGVCVAHLEVMHGATHKLMQALARGLGALVQVFVGKQWNPLRRRTETAEFSGEQLLMGTLVFTMLVFLAPTVGVFWVYFESVHITIAFVRMIIGSVLWFLHTFPLFLIAIRFKEPERLPGPLRIEPMDGLNAYRILNEPIGWWDIIAPNRPVLVLPRQQVPL</sequence>
<feature type="non-terminal residue" evidence="3">
    <location>
        <position position="1"/>
    </location>
</feature>
<gene>
    <name evidence="3" type="ORF">BCR44DRAFT_1431487</name>
</gene>
<keyword evidence="4" id="KW-1185">Reference proteome</keyword>
<dbReference type="OrthoDB" id="70250at2759"/>
<comment type="caution">
    <text evidence="3">The sequence shown here is derived from an EMBL/GenBank/DDBJ whole genome shotgun (WGS) entry which is preliminary data.</text>
</comment>
<evidence type="ECO:0000313" key="3">
    <source>
        <dbReference type="EMBL" id="ORZ37123.1"/>
    </source>
</evidence>
<dbReference type="AlphaFoldDB" id="A0A1Y2HTU9"/>
<dbReference type="EMBL" id="MCFL01000014">
    <property type="protein sequence ID" value="ORZ37123.1"/>
    <property type="molecule type" value="Genomic_DNA"/>
</dbReference>
<keyword evidence="2" id="KW-0472">Membrane</keyword>
<keyword evidence="2" id="KW-0812">Transmembrane</keyword>
<dbReference type="STRING" id="765915.A0A1Y2HTU9"/>
<dbReference type="PANTHER" id="PTHR21329">
    <property type="entry name" value="PHOSPHATIDYLINOSITOL N-ACETYLGLUCOSAMINYLTRANSFERASE SUBUNIT Q-RELATED"/>
    <property type="match status" value="1"/>
</dbReference>
<organism evidence="3 4">
    <name type="scientific">Catenaria anguillulae PL171</name>
    <dbReference type="NCBI Taxonomy" id="765915"/>
    <lineage>
        <taxon>Eukaryota</taxon>
        <taxon>Fungi</taxon>
        <taxon>Fungi incertae sedis</taxon>
        <taxon>Blastocladiomycota</taxon>
        <taxon>Blastocladiomycetes</taxon>
        <taxon>Blastocladiales</taxon>
        <taxon>Catenariaceae</taxon>
        <taxon>Catenaria</taxon>
    </lineage>
</organism>